<reference evidence="3" key="4">
    <citation type="submission" date="2015-06" db="UniProtKB">
        <authorList>
            <consortium name="EnsemblMetazoa"/>
        </authorList>
    </citation>
    <scope>IDENTIFICATION</scope>
</reference>
<evidence type="ECO:0000313" key="4">
    <source>
        <dbReference type="Proteomes" id="UP000000673"/>
    </source>
</evidence>
<dbReference type="AlphaFoldDB" id="W5JT49"/>
<feature type="compositionally biased region" description="Basic and acidic residues" evidence="1">
    <location>
        <begin position="129"/>
        <end position="167"/>
    </location>
</feature>
<reference evidence="2" key="3">
    <citation type="journal article" date="2013" name="Nucleic Acids Res.">
        <title>The genome of Anopheles darlingi, the main neotropical malaria vector.</title>
        <authorList>
            <person name="Marinotti O."/>
            <person name="Cerqueira G.C."/>
            <person name="de Almeida L.G."/>
            <person name="Ferro M.I."/>
            <person name="Loreto E.L."/>
            <person name="Zaha A."/>
            <person name="Teixeira S.M."/>
            <person name="Wespiser A.R."/>
            <person name="Almeida E Silva A."/>
            <person name="Schlindwein A.D."/>
            <person name="Pacheco A.C."/>
            <person name="Silva A.L."/>
            <person name="Graveley B.R."/>
            <person name="Walenz B.P."/>
            <person name="Lima Bde A."/>
            <person name="Ribeiro C.A."/>
            <person name="Nunes-Silva C.G."/>
            <person name="de Carvalho C.R."/>
            <person name="Soares C.M."/>
            <person name="de Menezes C.B."/>
            <person name="Matiolli C."/>
            <person name="Caffrey D."/>
            <person name="Araujo D.A."/>
            <person name="de Oliveira D.M."/>
            <person name="Golenbock D."/>
            <person name="Grisard E.C."/>
            <person name="Fantinatti-Garboggini F."/>
            <person name="de Carvalho F.M."/>
            <person name="Barcellos F.G."/>
            <person name="Prosdocimi F."/>
            <person name="May G."/>
            <person name="Azevedo Junior G.M."/>
            <person name="Guimaraes G.M."/>
            <person name="Goldman G.H."/>
            <person name="Padilha I.Q."/>
            <person name="Batista Jda S."/>
            <person name="Ferro J.A."/>
            <person name="Ribeiro J.M."/>
            <person name="Fietto J.L."/>
            <person name="Dabbas K.M."/>
            <person name="Cerdeira L."/>
            <person name="Agnez-Lima L.F."/>
            <person name="Brocchi M."/>
            <person name="de Carvalho M.O."/>
            <person name="Teixeira Mde M."/>
            <person name="Diniz Maia Mde M."/>
            <person name="Goldman M.H."/>
            <person name="Cruz Schneider M.P."/>
            <person name="Felipe M.S."/>
            <person name="Hungria M."/>
            <person name="Nicolas M.F."/>
            <person name="Pereira M."/>
            <person name="Montes M.A."/>
            <person name="Cantao M.E."/>
            <person name="Vincentz M."/>
            <person name="Rafael M.S."/>
            <person name="Silverman N."/>
            <person name="Stoco P.H."/>
            <person name="Souza R.C."/>
            <person name="Vicentini R."/>
            <person name="Gazzinelli R.T."/>
            <person name="Neves Rde O."/>
            <person name="Silva R."/>
            <person name="Astolfi-Filho S."/>
            <person name="Maciel T.E."/>
            <person name="Urmenyi T.P."/>
            <person name="Tadei W.P."/>
            <person name="Camargo E.P."/>
            <person name="de Vasconcelos A.T."/>
        </authorList>
    </citation>
    <scope>NUCLEOTIDE SEQUENCE</scope>
</reference>
<feature type="compositionally biased region" description="Polar residues" evidence="1">
    <location>
        <begin position="683"/>
        <end position="714"/>
    </location>
</feature>
<evidence type="ECO:0000313" key="2">
    <source>
        <dbReference type="EMBL" id="ETN67557.1"/>
    </source>
</evidence>
<feature type="compositionally biased region" description="Acidic residues" evidence="1">
    <location>
        <begin position="466"/>
        <end position="484"/>
    </location>
</feature>
<dbReference type="EnsemblMetazoa" id="ADAC000622-RA">
    <property type="protein sequence ID" value="ADAC000622-PA"/>
    <property type="gene ID" value="ADAC000622"/>
</dbReference>
<feature type="region of interest" description="Disordered" evidence="1">
    <location>
        <begin position="198"/>
        <end position="434"/>
    </location>
</feature>
<evidence type="ECO:0008006" key="5">
    <source>
        <dbReference type="Google" id="ProtNLM"/>
    </source>
</evidence>
<feature type="region of interest" description="Disordered" evidence="1">
    <location>
        <begin position="116"/>
        <end position="167"/>
    </location>
</feature>
<proteinExistence type="predicted"/>
<feature type="compositionally biased region" description="Basic and acidic residues" evidence="1">
    <location>
        <begin position="396"/>
        <end position="411"/>
    </location>
</feature>
<evidence type="ECO:0000313" key="3">
    <source>
        <dbReference type="EnsemblMetazoa" id="ADAC000622-PA"/>
    </source>
</evidence>
<feature type="compositionally biased region" description="Basic and acidic residues" evidence="1">
    <location>
        <begin position="717"/>
        <end position="732"/>
    </location>
</feature>
<dbReference type="InterPro" id="IPR038991">
    <property type="entry name" value="CAAP1"/>
</dbReference>
<feature type="compositionally biased region" description="Basic residues" evidence="1">
    <location>
        <begin position="255"/>
        <end position="264"/>
    </location>
</feature>
<feature type="compositionally biased region" description="Low complexity" evidence="1">
    <location>
        <begin position="536"/>
        <end position="558"/>
    </location>
</feature>
<feature type="compositionally biased region" description="Low complexity" evidence="1">
    <location>
        <begin position="668"/>
        <end position="682"/>
    </location>
</feature>
<dbReference type="VEuPathDB" id="VectorBase:ADAR2_001150"/>
<accession>W5JT49</accession>
<dbReference type="HOGENOM" id="CLU_031747_0_0_1"/>
<keyword evidence="4" id="KW-1185">Reference proteome</keyword>
<feature type="region of interest" description="Disordered" evidence="1">
    <location>
        <begin position="447"/>
        <end position="732"/>
    </location>
</feature>
<organism evidence="2">
    <name type="scientific">Anopheles darlingi</name>
    <name type="common">Mosquito</name>
    <dbReference type="NCBI Taxonomy" id="43151"/>
    <lineage>
        <taxon>Eukaryota</taxon>
        <taxon>Metazoa</taxon>
        <taxon>Ecdysozoa</taxon>
        <taxon>Arthropoda</taxon>
        <taxon>Hexapoda</taxon>
        <taxon>Insecta</taxon>
        <taxon>Pterygota</taxon>
        <taxon>Neoptera</taxon>
        <taxon>Endopterygota</taxon>
        <taxon>Diptera</taxon>
        <taxon>Nematocera</taxon>
        <taxon>Culicoidea</taxon>
        <taxon>Culicidae</taxon>
        <taxon>Anophelinae</taxon>
        <taxon>Anopheles</taxon>
    </lineage>
</organism>
<name>W5JT49_ANODA</name>
<dbReference type="GO" id="GO:0042981">
    <property type="term" value="P:regulation of apoptotic process"/>
    <property type="evidence" value="ECO:0007669"/>
    <property type="project" value="InterPro"/>
</dbReference>
<protein>
    <recommendedName>
        <fullName evidence="5">Microtubule-associated protein futsch</fullName>
    </recommendedName>
</protein>
<reference evidence="2 4" key="1">
    <citation type="journal article" date="2010" name="BMC Genomics">
        <title>Combination of measures distinguishes pre-miRNAs from other stem-loops in the genome of the newly sequenced Anopheles darlingi.</title>
        <authorList>
            <person name="Mendes N.D."/>
            <person name="Freitas A.T."/>
            <person name="Vasconcelos A.T."/>
            <person name="Sagot M.F."/>
        </authorList>
    </citation>
    <scope>NUCLEOTIDE SEQUENCE</scope>
</reference>
<dbReference type="STRING" id="43151.W5JT49"/>
<sequence>MPIQKKKVKKDKDKSEAKPAGPNIKQEPEELKPLAEYIDDRLELIRQVFSCVKPKEINYLLPDFLQGKSNDIIKERCLDELLGISTKRLRSIINNTKCPTDTESDSENSDLEKIEEHISLDEISSDSDADGKRSGKSGGARDKRNKTNVDNAKPADERNGGGDAKSEKEMTVLELLELQARARAIRSQLALEPVTKIEIDSEHEDEDARQADVDTDEETNRVTRKRASPKTVATGSVENGKQLKTENSTTEPQPRRVRLKRNFRVRQAGDDSDADEVSSNATDKLPTPAASEPEPCSEPKPAETVEQVAATTGSVEVQKESDEPKAPEKVTDEAEPDPNPAPAVVEKSPEVVIDADTTATKEVSSTSTPVPGTSPVPVADSASIPVPVEENAAVEDQSKQPTARDADRESSPEVIPVEASPETLCISSDSEEERLAKQRAAIFVDNIEELDRQAQETVTEPPEKPADEDDEPEEGEISEEEEEPPAPTVEESVAPESAPETQSSKDADGTVENPSDELIAADGKKVGENIATSDNPETQPAPEETPAVAEVQLLSSGSDESDSESSGDSGSGSSGSSDSEADENEEKRQKSAEAAQKLDPTHDDADIVEIHDSGDEKLLLDDKPSEPENPEEKSWNSRWLKSNRVAKVMAASRLGNKVREKLKKKKQIQQAEQQQQQQQQPQPDTEGTDSTKQNPATESQQGESAVAEQPSNVEVGSVEHYRELVAQQETKD</sequence>
<feature type="compositionally biased region" description="Low complexity" evidence="1">
    <location>
        <begin position="363"/>
        <end position="378"/>
    </location>
</feature>
<dbReference type="OMA" id="PISHYID"/>
<feature type="compositionally biased region" description="Basic and acidic residues" evidence="1">
    <location>
        <begin position="198"/>
        <end position="212"/>
    </location>
</feature>
<gene>
    <name evidence="2" type="ORF">AND_000622</name>
</gene>
<feature type="region of interest" description="Disordered" evidence="1">
    <location>
        <begin position="1"/>
        <end position="28"/>
    </location>
</feature>
<dbReference type="eggNOG" id="ENOG502RN9N">
    <property type="taxonomic scope" value="Eukaryota"/>
</dbReference>
<evidence type="ECO:0000256" key="1">
    <source>
        <dbReference type="SAM" id="MobiDB-lite"/>
    </source>
</evidence>
<feature type="compositionally biased region" description="Basic and acidic residues" evidence="1">
    <location>
        <begin position="599"/>
        <end position="635"/>
    </location>
</feature>
<feature type="compositionally biased region" description="Basic and acidic residues" evidence="1">
    <location>
        <begin position="317"/>
        <end position="332"/>
    </location>
</feature>
<dbReference type="Proteomes" id="UP000000673">
    <property type="component" value="Unassembled WGS sequence"/>
</dbReference>
<dbReference type="PANTHER" id="PTHR14740">
    <property type="entry name" value="CASPASE ACTIVITY AND APOPTOSIS INHIBITOR 1"/>
    <property type="match status" value="1"/>
</dbReference>
<reference evidence="2" key="2">
    <citation type="submission" date="2010-05" db="EMBL/GenBank/DDBJ databases">
        <authorList>
            <person name="Almeida L.G."/>
            <person name="Nicolas M.F."/>
            <person name="Souza R.C."/>
            <person name="Vasconcelos A.T.R."/>
        </authorList>
    </citation>
    <scope>NUCLEOTIDE SEQUENCE</scope>
</reference>
<dbReference type="VEuPathDB" id="VectorBase:ADAC000622"/>
<dbReference type="Pfam" id="PF15335">
    <property type="entry name" value="CAAP1"/>
    <property type="match status" value="1"/>
</dbReference>
<dbReference type="PANTHER" id="PTHR14740:SF3">
    <property type="entry name" value="CASPASE ACTIVITY AND APOPTOSIS INHIBITOR 1"/>
    <property type="match status" value="1"/>
</dbReference>
<dbReference type="EMBL" id="ADMH02000156">
    <property type="protein sequence ID" value="ETN67557.1"/>
    <property type="molecule type" value="Genomic_DNA"/>
</dbReference>